<evidence type="ECO:0000256" key="1">
    <source>
        <dbReference type="SAM" id="MobiDB-lite"/>
    </source>
</evidence>
<organism evidence="2 3">
    <name type="scientific">Platysternon megacephalum</name>
    <name type="common">big-headed turtle</name>
    <dbReference type="NCBI Taxonomy" id="55544"/>
    <lineage>
        <taxon>Eukaryota</taxon>
        <taxon>Metazoa</taxon>
        <taxon>Chordata</taxon>
        <taxon>Craniata</taxon>
        <taxon>Vertebrata</taxon>
        <taxon>Euteleostomi</taxon>
        <taxon>Archelosauria</taxon>
        <taxon>Testudinata</taxon>
        <taxon>Testudines</taxon>
        <taxon>Cryptodira</taxon>
        <taxon>Durocryptodira</taxon>
        <taxon>Testudinoidea</taxon>
        <taxon>Platysternidae</taxon>
        <taxon>Platysternon</taxon>
    </lineage>
</organism>
<feature type="region of interest" description="Disordered" evidence="1">
    <location>
        <begin position="1"/>
        <end position="153"/>
    </location>
</feature>
<dbReference type="EMBL" id="QXTE01000170">
    <property type="protein sequence ID" value="TFK02960.1"/>
    <property type="molecule type" value="Genomic_DNA"/>
</dbReference>
<feature type="compositionally biased region" description="Gly residues" evidence="1">
    <location>
        <begin position="144"/>
        <end position="153"/>
    </location>
</feature>
<sequence length="484" mass="50107">MQDRARPRRPDPRGTAGDVVGKAGGNSATGAGPGELGNAAPGSRGTGSVRGGNAEGGRGPPGWAQAGASQCERTGPAKGLLSPEPGSVAPGWVAMETPPRDRPLPPSPSRCPGEPQGGKLRHDETSRSPPSPDRAWSQQHSWGGTQGSLPWGGGLHSNPILSLTLIRRMRAGTLSLSPRALAAHARSPPSHPDAAAPRPHHSPVRRLRLLRGGVRLAGASIHRGGSPPEEFGNFRGPKRKRAIASGSLCVTLPAGAAIALWRLNGRRHLGEGCDHGRSCTHCLATREWGHPHSWHQHSGQAATWGALLPWQRTPHPHGNRGCALATGDVMKLVAIAMGHPIPSALLPLPWQAQHPPAHPSAAAGPGPPGDLPRAPAHPAGGLDVTHQSTRTSPCCGAQPGLSQTHPRPGSRCTRRQTGPALALLRDPSSPENPGVLRPSVLAAAACCLCQAWPQFPPLRPHAGDTLTPMGAAQGPLAASQVMVI</sequence>
<accession>A0A4D9E7C1</accession>
<name>A0A4D9E7C1_9SAUR</name>
<keyword evidence="3" id="KW-1185">Reference proteome</keyword>
<feature type="compositionally biased region" description="Low complexity" evidence="1">
    <location>
        <begin position="349"/>
        <end position="364"/>
    </location>
</feature>
<dbReference type="Proteomes" id="UP000297703">
    <property type="component" value="Unassembled WGS sequence"/>
</dbReference>
<feature type="region of interest" description="Disordered" evidence="1">
    <location>
        <begin position="349"/>
        <end position="414"/>
    </location>
</feature>
<dbReference type="AlphaFoldDB" id="A0A4D9E7C1"/>
<gene>
    <name evidence="2" type="ORF">DR999_PMT14689</name>
</gene>
<proteinExistence type="predicted"/>
<feature type="compositionally biased region" description="Basic and acidic residues" evidence="1">
    <location>
        <begin position="1"/>
        <end position="12"/>
    </location>
</feature>
<keyword evidence="2" id="KW-0378">Hydrolase</keyword>
<feature type="compositionally biased region" description="Gly residues" evidence="1">
    <location>
        <begin position="44"/>
        <end position="60"/>
    </location>
</feature>
<evidence type="ECO:0000313" key="3">
    <source>
        <dbReference type="Proteomes" id="UP000297703"/>
    </source>
</evidence>
<evidence type="ECO:0000313" key="2">
    <source>
        <dbReference type="EMBL" id="TFK02960.1"/>
    </source>
</evidence>
<dbReference type="GO" id="GO:0016787">
    <property type="term" value="F:hydrolase activity"/>
    <property type="evidence" value="ECO:0007669"/>
    <property type="project" value="UniProtKB-KW"/>
</dbReference>
<feature type="region of interest" description="Disordered" evidence="1">
    <location>
        <begin position="180"/>
        <end position="204"/>
    </location>
</feature>
<reference evidence="2 3" key="2">
    <citation type="submission" date="2019-04" db="EMBL/GenBank/DDBJ databases">
        <title>The genome sequence of big-headed turtle.</title>
        <authorList>
            <person name="Gong S."/>
        </authorList>
    </citation>
    <scope>NUCLEOTIDE SEQUENCE [LARGE SCALE GENOMIC DNA]</scope>
    <source>
        <strain evidence="2">DO16091913</strain>
        <tissue evidence="2">Muscle</tissue>
    </source>
</reference>
<protein>
    <submittedName>
        <fullName evidence="2">Fatty-acid amide hydrolase 1-like</fullName>
    </submittedName>
</protein>
<comment type="caution">
    <text evidence="2">The sequence shown here is derived from an EMBL/GenBank/DDBJ whole genome shotgun (WGS) entry which is preliminary data.</text>
</comment>
<reference evidence="2 3" key="1">
    <citation type="submission" date="2019-04" db="EMBL/GenBank/DDBJ databases">
        <title>Draft genome of the big-headed turtle Platysternon megacephalum.</title>
        <authorList>
            <person name="Gong S."/>
        </authorList>
    </citation>
    <scope>NUCLEOTIDE SEQUENCE [LARGE SCALE GENOMIC DNA]</scope>
    <source>
        <strain evidence="2">DO16091913</strain>
        <tissue evidence="2">Muscle</tissue>
    </source>
</reference>